<accession>A0A176S133</accession>
<feature type="compositionally biased region" description="Basic and acidic residues" evidence="1">
    <location>
        <begin position="134"/>
        <end position="144"/>
    </location>
</feature>
<dbReference type="Pfam" id="PF18914">
    <property type="entry name" value="DUF5666"/>
    <property type="match status" value="1"/>
</dbReference>
<dbReference type="InterPro" id="IPR043724">
    <property type="entry name" value="DUF5666"/>
</dbReference>
<sequence length="237" mass="27954">MKVYRSIQRFSHQLLSLSVQNNCDSCHQKPKDALHAKLAGNCDQCHSQTKWKPATFDHDKYFRFDRHHEPDCATCHLNNDYSQYSCYECHEHSPSKIREEHLEEGIYDYENCTECHRSGDEDEAKRLWRSKGRKSQDDYRSGKHFERRKHERHDDDDDENAEVKGQITAINGNLITIKVYKVKRFQLNSDTVQADIQNAQFEHGSRADLRQDALVEIEGRWDGNHLDAREVKFEDDD</sequence>
<keyword evidence="4" id="KW-1185">Reference proteome</keyword>
<dbReference type="Proteomes" id="UP000076962">
    <property type="component" value="Unassembled WGS sequence"/>
</dbReference>
<name>A0A176S133_9GAMM</name>
<proteinExistence type="predicted"/>
<comment type="caution">
    <text evidence="3">The sequence shown here is derived from an EMBL/GenBank/DDBJ whole genome shotgun (WGS) entry which is preliminary data.</text>
</comment>
<protein>
    <submittedName>
        <fullName evidence="3">Cytochrome c family protein</fullName>
    </submittedName>
</protein>
<evidence type="ECO:0000313" key="3">
    <source>
        <dbReference type="EMBL" id="OAD21781.1"/>
    </source>
</evidence>
<dbReference type="Gene3D" id="3.90.10.10">
    <property type="entry name" value="Cytochrome C3"/>
    <property type="match status" value="1"/>
</dbReference>
<evidence type="ECO:0000256" key="1">
    <source>
        <dbReference type="SAM" id="MobiDB-lite"/>
    </source>
</evidence>
<reference evidence="3 4" key="1">
    <citation type="submission" date="2016-05" db="EMBL/GenBank/DDBJ databases">
        <title>Single-cell genome of chain-forming Candidatus Thiomargarita nelsonii and comparison to other large sulfur-oxidizing bacteria.</title>
        <authorList>
            <person name="Winkel M."/>
            <person name="Salman V."/>
            <person name="Woyke T."/>
            <person name="Schulz-Vogt H."/>
            <person name="Richter M."/>
            <person name="Flood B."/>
            <person name="Bailey J."/>
            <person name="Amann R."/>
            <person name="Mussmann M."/>
        </authorList>
    </citation>
    <scope>NUCLEOTIDE SEQUENCE [LARGE SCALE GENOMIC DNA]</scope>
    <source>
        <strain evidence="3 4">THI036</strain>
    </source>
</reference>
<organism evidence="3 4">
    <name type="scientific">Candidatus Thiomargarita nelsonii</name>
    <dbReference type="NCBI Taxonomy" id="1003181"/>
    <lineage>
        <taxon>Bacteria</taxon>
        <taxon>Pseudomonadati</taxon>
        <taxon>Pseudomonadota</taxon>
        <taxon>Gammaproteobacteria</taxon>
        <taxon>Thiotrichales</taxon>
        <taxon>Thiotrichaceae</taxon>
        <taxon>Thiomargarita</taxon>
    </lineage>
</organism>
<dbReference type="AlphaFoldDB" id="A0A176S133"/>
<evidence type="ECO:0000313" key="4">
    <source>
        <dbReference type="Proteomes" id="UP000076962"/>
    </source>
</evidence>
<dbReference type="EMBL" id="LUTY01001398">
    <property type="protein sequence ID" value="OAD21781.1"/>
    <property type="molecule type" value="Genomic_DNA"/>
</dbReference>
<evidence type="ECO:0000259" key="2">
    <source>
        <dbReference type="Pfam" id="PF18914"/>
    </source>
</evidence>
<feature type="region of interest" description="Disordered" evidence="1">
    <location>
        <begin position="126"/>
        <end position="161"/>
    </location>
</feature>
<dbReference type="SUPFAM" id="SSF48695">
    <property type="entry name" value="Multiheme cytochromes"/>
    <property type="match status" value="1"/>
</dbReference>
<gene>
    <name evidence="3" type="ORF">THIOM_002446</name>
</gene>
<dbReference type="InterPro" id="IPR036280">
    <property type="entry name" value="Multihaem_cyt_sf"/>
</dbReference>
<feature type="domain" description="DUF5666" evidence="2">
    <location>
        <begin position="164"/>
        <end position="232"/>
    </location>
</feature>